<evidence type="ECO:0000313" key="2">
    <source>
        <dbReference type="Proteomes" id="UP000521032"/>
    </source>
</evidence>
<keyword evidence="2" id="KW-1185">Reference proteome</keyword>
<protein>
    <recommendedName>
        <fullName evidence="3">N-acetyltransferase domain-containing protein</fullName>
    </recommendedName>
</protein>
<reference evidence="1 2" key="1">
    <citation type="submission" date="2020-07" db="EMBL/GenBank/DDBJ databases">
        <authorList>
            <person name="Criscuolo A."/>
        </authorList>
    </citation>
    <scope>NUCLEOTIDE SEQUENCE [LARGE SCALE GENOMIC DNA]</scope>
    <source>
        <strain evidence="2">CIP 111030</strain>
    </source>
</reference>
<dbReference type="AlphaFoldDB" id="A0A6V7R0W9"/>
<proteinExistence type="predicted"/>
<dbReference type="RefSeq" id="WP_186084495.1">
    <property type="nucleotide sequence ID" value="NZ_BMDB01000003.1"/>
</dbReference>
<accession>A0A6V7R0W9</accession>
<organism evidence="1 2">
    <name type="scientific">Phocicoccus schoeneichii</name>
    <dbReference type="NCBI Taxonomy" id="1812261"/>
    <lineage>
        <taxon>Bacteria</taxon>
        <taxon>Bacillati</taxon>
        <taxon>Bacillota</taxon>
        <taxon>Bacilli</taxon>
        <taxon>Bacillales</taxon>
        <taxon>Salinicoccaceae</taxon>
        <taxon>Phocicoccus</taxon>
    </lineage>
</organism>
<comment type="caution">
    <text evidence="1">The sequence shown here is derived from an EMBL/GenBank/DDBJ whole genome shotgun (WGS) entry which is preliminary data.</text>
</comment>
<name>A0A6V7R0W9_9BACL</name>
<sequence length="124" mass="14141">MMNEAHVGRYVKLVGEEDREDSVFAVKHLKGESLGTIEVKDVGDSVCELAFDITADKNTHNEEYYVEALELAESHAFKHTEAHVLILKNKDKDMDLVKYAKEAGFYEEEGKLLIHSHNYSDVRN</sequence>
<dbReference type="Gene3D" id="3.40.630.30">
    <property type="match status" value="1"/>
</dbReference>
<dbReference type="Proteomes" id="UP000521032">
    <property type="component" value="Unassembled WGS sequence"/>
</dbReference>
<dbReference type="EMBL" id="CAJEWE010000003">
    <property type="protein sequence ID" value="CAD2070946.1"/>
    <property type="molecule type" value="Genomic_DNA"/>
</dbReference>
<evidence type="ECO:0008006" key="3">
    <source>
        <dbReference type="Google" id="ProtNLM"/>
    </source>
</evidence>
<evidence type="ECO:0000313" key="1">
    <source>
        <dbReference type="EMBL" id="CAD2070946.1"/>
    </source>
</evidence>
<gene>
    <name evidence="1" type="ORF">JEOSCH030_00125</name>
</gene>